<protein>
    <submittedName>
        <fullName evidence="1">Uncharacterized protein</fullName>
    </submittedName>
</protein>
<dbReference type="RefSeq" id="WP_222200055.1">
    <property type="nucleotide sequence ID" value="NZ_JAIMFO010000010.1"/>
</dbReference>
<comment type="caution">
    <text evidence="1">The sequence shown here is derived from an EMBL/GenBank/DDBJ whole genome shotgun (WGS) entry which is preliminary data.</text>
</comment>
<accession>A0ABS7MLU4</accession>
<proteinExistence type="predicted"/>
<sequence length="215" mass="23862">MSENTIPYGLYGLRKLAKDIYDYVGLWSVLKGGTEAEWGVSCKDRGSLKDTLFRLANEIEQEMGALCPTGNVALKLFCADLLKIVNHDARYDADEALEVIKRLVAQGYERAGKGKDGIKILPGDIVYIDTPTLRGKPFTVVISDDDHVRVLSQDGAPYGLCPDELTHTKPDDSWERLECDMEASVYKYAPYGDEIIGFIQRAKALANQGADDEHE</sequence>
<reference evidence="1 2" key="1">
    <citation type="submission" date="2021-08" db="EMBL/GenBank/DDBJ databases">
        <title>Collinsella faecalis sp. nov. isolated from swine faeces.</title>
        <authorList>
            <person name="Oh B.S."/>
            <person name="Lee J.H."/>
        </authorList>
    </citation>
    <scope>NUCLEOTIDE SEQUENCE [LARGE SCALE GENOMIC DNA]</scope>
    <source>
        <strain evidence="1 2">AGMB00827</strain>
    </source>
</reference>
<evidence type="ECO:0000313" key="1">
    <source>
        <dbReference type="EMBL" id="MBY4798331.1"/>
    </source>
</evidence>
<dbReference type="Proteomes" id="UP000700908">
    <property type="component" value="Unassembled WGS sequence"/>
</dbReference>
<organism evidence="1 2">
    <name type="scientific">Collinsella ureilytica</name>
    <dbReference type="NCBI Taxonomy" id="2869515"/>
    <lineage>
        <taxon>Bacteria</taxon>
        <taxon>Bacillati</taxon>
        <taxon>Actinomycetota</taxon>
        <taxon>Coriobacteriia</taxon>
        <taxon>Coriobacteriales</taxon>
        <taxon>Coriobacteriaceae</taxon>
        <taxon>Collinsella</taxon>
    </lineage>
</organism>
<gene>
    <name evidence="1" type="ORF">K6V98_08230</name>
</gene>
<evidence type="ECO:0000313" key="2">
    <source>
        <dbReference type="Proteomes" id="UP000700908"/>
    </source>
</evidence>
<keyword evidence="2" id="KW-1185">Reference proteome</keyword>
<name>A0ABS7MLU4_9ACTN</name>
<dbReference type="EMBL" id="JAIMFO010000010">
    <property type="protein sequence ID" value="MBY4798331.1"/>
    <property type="molecule type" value="Genomic_DNA"/>
</dbReference>